<reference evidence="2" key="2">
    <citation type="submission" date="2022-06" db="UniProtKB">
        <authorList>
            <consortium name="EnsemblMetazoa"/>
        </authorList>
    </citation>
    <scope>IDENTIFICATION</scope>
    <source>
        <strain evidence="2">PS312</strain>
    </source>
</reference>
<evidence type="ECO:0000313" key="3">
    <source>
        <dbReference type="Proteomes" id="UP000005239"/>
    </source>
</evidence>
<feature type="compositionally biased region" description="Acidic residues" evidence="1">
    <location>
        <begin position="513"/>
        <end position="531"/>
    </location>
</feature>
<organism evidence="2 3">
    <name type="scientific">Pristionchus pacificus</name>
    <name type="common">Parasitic nematode worm</name>
    <dbReference type="NCBI Taxonomy" id="54126"/>
    <lineage>
        <taxon>Eukaryota</taxon>
        <taxon>Metazoa</taxon>
        <taxon>Ecdysozoa</taxon>
        <taxon>Nematoda</taxon>
        <taxon>Chromadorea</taxon>
        <taxon>Rhabditida</taxon>
        <taxon>Rhabditina</taxon>
        <taxon>Diplogasteromorpha</taxon>
        <taxon>Diplogasteroidea</taxon>
        <taxon>Neodiplogasteridae</taxon>
        <taxon>Pristionchus</taxon>
    </lineage>
</organism>
<feature type="compositionally biased region" description="Gly residues" evidence="1">
    <location>
        <begin position="269"/>
        <end position="281"/>
    </location>
</feature>
<feature type="region of interest" description="Disordered" evidence="1">
    <location>
        <begin position="1405"/>
        <end position="1562"/>
    </location>
</feature>
<feature type="region of interest" description="Disordered" evidence="1">
    <location>
        <begin position="513"/>
        <end position="602"/>
    </location>
</feature>
<keyword evidence="3" id="KW-1185">Reference proteome</keyword>
<accession>A0A2A6C377</accession>
<feature type="region of interest" description="Disordered" evidence="1">
    <location>
        <begin position="806"/>
        <end position="884"/>
    </location>
</feature>
<feature type="compositionally biased region" description="Acidic residues" evidence="1">
    <location>
        <begin position="206"/>
        <end position="215"/>
    </location>
</feature>
<feature type="compositionally biased region" description="Basic and acidic residues" evidence="1">
    <location>
        <begin position="578"/>
        <end position="595"/>
    </location>
</feature>
<accession>A0A8R1UHK8</accession>
<feature type="compositionally biased region" description="Gly residues" evidence="1">
    <location>
        <begin position="244"/>
        <end position="260"/>
    </location>
</feature>
<feature type="compositionally biased region" description="Basic residues" evidence="1">
    <location>
        <begin position="56"/>
        <end position="66"/>
    </location>
</feature>
<feature type="region of interest" description="Disordered" evidence="1">
    <location>
        <begin position="36"/>
        <end position="66"/>
    </location>
</feature>
<feature type="compositionally biased region" description="Basic and acidic residues" evidence="1">
    <location>
        <begin position="838"/>
        <end position="855"/>
    </location>
</feature>
<evidence type="ECO:0000313" key="2">
    <source>
        <dbReference type="EnsemblMetazoa" id="PPA24299.1"/>
    </source>
</evidence>
<reference evidence="3" key="1">
    <citation type="journal article" date="2008" name="Nat. Genet.">
        <title>The Pristionchus pacificus genome provides a unique perspective on nematode lifestyle and parasitism.</title>
        <authorList>
            <person name="Dieterich C."/>
            <person name="Clifton S.W."/>
            <person name="Schuster L.N."/>
            <person name="Chinwalla A."/>
            <person name="Delehaunty K."/>
            <person name="Dinkelacker I."/>
            <person name="Fulton L."/>
            <person name="Fulton R."/>
            <person name="Godfrey J."/>
            <person name="Minx P."/>
            <person name="Mitreva M."/>
            <person name="Roeseler W."/>
            <person name="Tian H."/>
            <person name="Witte H."/>
            <person name="Yang S.P."/>
            <person name="Wilson R.K."/>
            <person name="Sommer R.J."/>
        </authorList>
    </citation>
    <scope>NUCLEOTIDE SEQUENCE [LARGE SCALE GENOMIC DNA]</scope>
    <source>
        <strain evidence="3">PS312</strain>
    </source>
</reference>
<protein>
    <submittedName>
        <fullName evidence="2">Uncharacterized protein</fullName>
    </submittedName>
</protein>
<gene>
    <name evidence="2" type="primary">WBGene00113853</name>
</gene>
<evidence type="ECO:0000256" key="1">
    <source>
        <dbReference type="SAM" id="MobiDB-lite"/>
    </source>
</evidence>
<sequence length="1562" mass="174082">MFFQASMGSNSGTIDMDEEGDEMNNVFDQISQAQSSLSSQRQVVSTPPVPQSNVGNRRHRRDNAKGGKKLAAAVEPGFGIQANEPVNITKKKSLILGGLKDILANHRKALPAKKDAFDLNPLESLDQVIDLLALNDNGELVKMSSMLYAMRVDTTYTDAVATNVQLQPHLAKVDDGTKKSKADQKFQQSTATQSINLQKLQHEMDQDAPEDEQLEDAFPGMDEPDAMSNAPIMMDEEQPMENGQDGGEGGGMEEMGGMNEGGDDNDMGGDIGGGGMEGGEGGVDDEEGEEGRLEGMMTQQPQEEQEDSDVDDGKWMLESDDEEQDKRRKDIEWKDEQVMKVKDKDPIDTARMKYSDKVIDEYVEAEIARRNRNLNRKCDMNPMLMDGEKQARIQPSDILTNEYYQIATSHYKELNASGMLSYNAKVTHNGRMTLMHKTMDTWKDEYANDHTRPTIEFRVAVAGLIEDAMSAYPRGLNLFDPKDIPKEKNLLTTGLQLQELEKKTRDKILTDTGDFDFLDKDDEVESDDEDEPPRPPSRKGSLNGDDGRPGPSSIYSIDPSTPSAETENSGASPKTTTKNKDDEMDRESQSQKENEVFMEDIAGMDTKKARGRNGGLLLTLQSEDTIKNGPVLSVDDLASKFQQILFNKVAMGSKVEWKTGSHCEELEATNELIEKESFHLRNWCTVTDMMHLDKLWTSKYYKRRFTAEEVKQIKDNMFQHMGTTEHEKMSIHFKPGEYEFLGHDDKWTNPLIMVDEFSGQDDSLVRDLEDEREKKHFNIVIAREEGEDIDEDESDDVPVDERICVQPEPPSVYDDHNDDMGDNDHGLMSDDEAPTSSSRDKRSDYTAGDDQREGEASELTGEIAPTIPDNQPSEAVRATGKVDDSHWMGGNAEVVMAKKEKKKKLKDDDEHRMAAFFDCTDVDALLDTTMKKCAKRFAQTSKNYDLMKETDQLLMPVQVDIVPQLDYKLQSFYSPFLLPDVIHSNYVLREDDAGDGTNARLEHYSNLLDSSMNEGSEGDDVFLSFLRTFKNFPEVSTQKEIELEKLVQSGEMRPDEAAAEMSTHVDADMGGMGGFDDNDDFGMGGDDEGMDYDGERNDGVASQEGLFVHNQEARELSQARSVADASSHGYGMKVGVTADGKDDEGDAVATMGDREYELRLIKLDTVAMKTALSDVLTNPLMVAEKLDVTLGHFNRAFPTQKLEQHMKKNELKQMETIGEDEELEVELSVMPDQSRRDDSQYDSMDVEATILEIPDAMNVTRALFAPPKEKTKAKTMAFGEQEGASTSQQANQSTEHIELNGHHTLKSTFTCLPARMPLSATSDVTVASTIAMILHLANENNLILNQDGQDIDGVDEQGNTTSTSGNWMTDFEVRLDGDDATGTKMKKVAARISRGVEVLTQLSADEDASDAEKRQKQTEKVLAEMAAKQRAEAEEEKRREREEERKRIKIEQQKKKADEERKKRLNGTANGGPSRKNDKAGSSSAVFELSSDATDDDDIQEVSTVKGNGIKKPDTPSSSRRGTHRSAEDDNESVPGPSTKRPRRSSGANTTVNLEDTIVLDD</sequence>
<proteinExistence type="predicted"/>
<dbReference type="EnsemblMetazoa" id="PPA24299.1">
    <property type="protein sequence ID" value="PPA24299.1"/>
    <property type="gene ID" value="WBGene00113853"/>
</dbReference>
<dbReference type="Proteomes" id="UP000005239">
    <property type="component" value="Unassembled WGS sequence"/>
</dbReference>
<feature type="compositionally biased region" description="Polar residues" evidence="1">
    <location>
        <begin position="553"/>
        <end position="576"/>
    </location>
</feature>
<name>A0A2A6C377_PRIPA</name>
<feature type="compositionally biased region" description="Basic and acidic residues" evidence="1">
    <location>
        <begin position="813"/>
        <end position="828"/>
    </location>
</feature>
<feature type="compositionally biased region" description="Basic and acidic residues" evidence="1">
    <location>
        <begin position="1410"/>
        <end position="1462"/>
    </location>
</feature>
<feature type="region of interest" description="Disordered" evidence="1">
    <location>
        <begin position="202"/>
        <end position="330"/>
    </location>
</feature>